<organism evidence="1 2">
    <name type="scientific">Sporanaerobium hydrogeniformans</name>
    <dbReference type="NCBI Taxonomy" id="3072179"/>
    <lineage>
        <taxon>Bacteria</taxon>
        <taxon>Bacillati</taxon>
        <taxon>Bacillota</taxon>
        <taxon>Clostridia</taxon>
        <taxon>Lachnospirales</taxon>
        <taxon>Lachnospiraceae</taxon>
        <taxon>Sporanaerobium</taxon>
    </lineage>
</organism>
<keyword evidence="2" id="KW-1185">Reference proteome</keyword>
<gene>
    <name evidence="1" type="ORF">CS063_05985</name>
</gene>
<protein>
    <submittedName>
        <fullName evidence="1">Uncharacterized protein</fullName>
    </submittedName>
</protein>
<comment type="caution">
    <text evidence="1">The sequence shown here is derived from an EMBL/GenBank/DDBJ whole genome shotgun (WGS) entry which is preliminary data.</text>
</comment>
<evidence type="ECO:0000313" key="1">
    <source>
        <dbReference type="EMBL" id="PHV71239.1"/>
    </source>
</evidence>
<dbReference type="Proteomes" id="UP000224460">
    <property type="component" value="Unassembled WGS sequence"/>
</dbReference>
<reference evidence="1" key="1">
    <citation type="submission" date="2017-10" db="EMBL/GenBank/DDBJ databases">
        <title>Genome sequence of cellulolytic Lachnospiraceae bacterium XHS1971 isolated from hotspring sediment.</title>
        <authorList>
            <person name="Vasudevan G."/>
            <person name="Joshi A.J."/>
            <person name="Hivarkar S."/>
            <person name="Lanjekar V.B."/>
            <person name="Dhakephalkar P.K."/>
            <person name="Dagar S."/>
        </authorList>
    </citation>
    <scope>NUCLEOTIDE SEQUENCE</scope>
    <source>
        <strain evidence="1">XHS1971</strain>
    </source>
</reference>
<evidence type="ECO:0000313" key="2">
    <source>
        <dbReference type="Proteomes" id="UP000224460"/>
    </source>
</evidence>
<dbReference type="EMBL" id="PEDL01000004">
    <property type="protein sequence ID" value="PHV71239.1"/>
    <property type="molecule type" value="Genomic_DNA"/>
</dbReference>
<accession>A0AC61DD66</accession>
<name>A0AC61DD66_9FIRM</name>
<proteinExistence type="predicted"/>
<sequence>MEKTINKIGIVGGGMGALLFMAEAAKKGMATTLLDPRINCLGATYANEHMIAAFTSENIKKLSLRVDAVVFNTLTDCTLKLEAASYPQKDSMGILSSPKKILELVTELEVPYRDTYYQDNKGDTFNRIDEINLPFKLVKEYEDRIETVELFNQSELAEEILEMNEKINSFILQPIRQYSTKIICVGLVDNKNNVVFYNPVEECYDEEGHLMSLTTTTSLSKTMLQKINRYNKKLVKELNSVGLYTICYGVKANKGVEILEITPELPLAANLLEKAYDLSPYEQYIGVLMGMNCIEPTLLRPMQGHLLKGARVKSSKVAYHVYQLENEQLYIVPLKQALEQPTQGSIEQKRDKTKKTTKEM</sequence>